<dbReference type="RefSeq" id="WP_128385622.1">
    <property type="nucleotide sequence ID" value="NZ_CP035033.1"/>
</dbReference>
<dbReference type="GO" id="GO:0005886">
    <property type="term" value="C:plasma membrane"/>
    <property type="evidence" value="ECO:0007669"/>
    <property type="project" value="UniProtKB-SubCell"/>
</dbReference>
<accession>A0A410H668</accession>
<proteinExistence type="inferred from homology"/>
<keyword evidence="3" id="KW-0997">Cell inner membrane</keyword>
<feature type="transmembrane region" description="Helical" evidence="12">
    <location>
        <begin position="108"/>
        <end position="130"/>
    </location>
</feature>
<dbReference type="HAMAP" id="MF_00454">
    <property type="entry name" value="FluC"/>
    <property type="match status" value="1"/>
</dbReference>
<dbReference type="EMBL" id="CP035033">
    <property type="protein sequence ID" value="QAB16423.1"/>
    <property type="molecule type" value="Genomic_DNA"/>
</dbReference>
<evidence type="ECO:0000256" key="4">
    <source>
        <dbReference type="ARBA" id="ARBA00022692"/>
    </source>
</evidence>
<dbReference type="KEGG" id="htr:EPV75_04305"/>
<sequence length="132" mass="14476">MHSFHIWQLVAVGLGGSLGAMARFLVSNQMYTWLGRDFAWGTLTVNVLGSFIIGLLTILMIDKVQLSVEMRSFLIVGFLGAFTTFSTFSFETYSFLQTGDVTKAMLNIVVSVLSGLVAVWLGILAGKHFFSP</sequence>
<comment type="catalytic activity">
    <reaction evidence="11">
        <text>fluoride(in) = fluoride(out)</text>
        <dbReference type="Rhea" id="RHEA:76159"/>
        <dbReference type="ChEBI" id="CHEBI:17051"/>
    </reaction>
    <physiologicalReaction direction="left-to-right" evidence="11">
        <dbReference type="Rhea" id="RHEA:76160"/>
    </physiologicalReaction>
</comment>
<comment type="similarity">
    <text evidence="10 12">Belongs to the fluoride channel Fluc/FEX (TC 1.A.43) family.</text>
</comment>
<protein>
    <recommendedName>
        <fullName evidence="12">Fluoride-specific ion channel FluC</fullName>
    </recommendedName>
</protein>
<keyword evidence="12" id="KW-0813">Transport</keyword>
<comment type="subcellular location">
    <subcellularLocation>
        <location evidence="1 12">Cell membrane</location>
        <topology evidence="1 12">Multi-pass membrane protein</topology>
    </subcellularLocation>
</comment>
<evidence type="ECO:0000256" key="6">
    <source>
        <dbReference type="ARBA" id="ARBA00023053"/>
    </source>
</evidence>
<feature type="transmembrane region" description="Helical" evidence="12">
    <location>
        <begin position="38"/>
        <end position="61"/>
    </location>
</feature>
<feature type="transmembrane region" description="Helical" evidence="12">
    <location>
        <begin position="73"/>
        <end position="96"/>
    </location>
</feature>
<keyword evidence="4 12" id="KW-0812">Transmembrane</keyword>
<feature type="binding site" evidence="12">
    <location>
        <position position="83"/>
    </location>
    <ligand>
        <name>Na(+)</name>
        <dbReference type="ChEBI" id="CHEBI:29101"/>
        <note>structural</note>
    </ligand>
</feature>
<organism evidence="13 14">
    <name type="scientific">Hydrogenovibrio thermophilus</name>
    <dbReference type="NCBI Taxonomy" id="265883"/>
    <lineage>
        <taxon>Bacteria</taxon>
        <taxon>Pseudomonadati</taxon>
        <taxon>Pseudomonadota</taxon>
        <taxon>Gammaproteobacteria</taxon>
        <taxon>Thiotrichales</taxon>
        <taxon>Piscirickettsiaceae</taxon>
        <taxon>Hydrogenovibrio</taxon>
    </lineage>
</organism>
<evidence type="ECO:0000256" key="3">
    <source>
        <dbReference type="ARBA" id="ARBA00022519"/>
    </source>
</evidence>
<feature type="transmembrane region" description="Helical" evidence="12">
    <location>
        <begin position="6"/>
        <end position="26"/>
    </location>
</feature>
<keyword evidence="7 12" id="KW-0406">Ion transport</keyword>
<evidence type="ECO:0000256" key="9">
    <source>
        <dbReference type="ARBA" id="ARBA00023303"/>
    </source>
</evidence>
<keyword evidence="2 12" id="KW-1003">Cell membrane</keyword>
<dbReference type="PANTHER" id="PTHR28259:SF1">
    <property type="entry name" value="FLUORIDE EXPORT PROTEIN 1-RELATED"/>
    <property type="match status" value="1"/>
</dbReference>
<keyword evidence="14" id="KW-1185">Reference proteome</keyword>
<reference evidence="13 14" key="1">
    <citation type="journal article" date="2018" name="Environ. Microbiol.">
        <title>Genomes of ubiquitous marine and hypersaline Hydrogenovibrio, Thiomicrorhabdus and Thiomicrospira spp. encode a diversity of mechanisms to sustain chemolithoautotrophy in heterogeneous environments.</title>
        <authorList>
            <person name="Scott K.M."/>
            <person name="Williams J."/>
            <person name="Porter C.M.B."/>
            <person name="Russel S."/>
            <person name="Harmer T.L."/>
            <person name="Paul J.H."/>
            <person name="Antonen K.M."/>
            <person name="Bridges M.K."/>
            <person name="Camper G.J."/>
            <person name="Campla C.K."/>
            <person name="Casella L.G."/>
            <person name="Chase E."/>
            <person name="Conrad J.W."/>
            <person name="Cruz M.C."/>
            <person name="Dunlap D.S."/>
            <person name="Duran L."/>
            <person name="Fahsbender E.M."/>
            <person name="Goldsmith D.B."/>
            <person name="Keeley R.F."/>
            <person name="Kondoff M.R."/>
            <person name="Kussy B.I."/>
            <person name="Lane M.K."/>
            <person name="Lawler S."/>
            <person name="Leigh B.A."/>
            <person name="Lewis C."/>
            <person name="Lostal L.M."/>
            <person name="Marking D."/>
            <person name="Mancera P.A."/>
            <person name="McClenthan E.C."/>
            <person name="McIntyre E.A."/>
            <person name="Mine J.A."/>
            <person name="Modi S."/>
            <person name="Moore B.D."/>
            <person name="Morgan W.A."/>
            <person name="Nelson K.M."/>
            <person name="Nguyen K.N."/>
            <person name="Ogburn N."/>
            <person name="Parrino D.G."/>
            <person name="Pedapudi A.D."/>
            <person name="Pelham R.P."/>
            <person name="Preece A.M."/>
            <person name="Rampersad E.A."/>
            <person name="Richardson J.C."/>
            <person name="Rodgers C.M."/>
            <person name="Schaffer B.L."/>
            <person name="Sheridan N.E."/>
            <person name="Solone M.R."/>
            <person name="Staley Z.R."/>
            <person name="Tabuchi M."/>
            <person name="Waide R.J."/>
            <person name="Wanjugi P.W."/>
            <person name="Young S."/>
            <person name="Clum A."/>
            <person name="Daum C."/>
            <person name="Huntemann M."/>
            <person name="Ivanova N."/>
            <person name="Kyrpides N."/>
            <person name="Mikhailova N."/>
            <person name="Palaniappan K."/>
            <person name="Pillay M."/>
            <person name="Reddy T.B.K."/>
            <person name="Shapiro N."/>
            <person name="Stamatis D."/>
            <person name="Varghese N."/>
            <person name="Woyke T."/>
            <person name="Boden R."/>
            <person name="Freyermuth S.K."/>
            <person name="Kerfeld C.A."/>
        </authorList>
    </citation>
    <scope>NUCLEOTIDE SEQUENCE [LARGE SCALE GENOMIC DNA]</scope>
    <source>
        <strain evidence="13 14">JR-2</strain>
    </source>
</reference>
<feature type="binding site" evidence="12">
    <location>
        <position position="80"/>
    </location>
    <ligand>
        <name>Na(+)</name>
        <dbReference type="ChEBI" id="CHEBI:29101"/>
        <note>structural</note>
    </ligand>
</feature>
<dbReference type="AlphaFoldDB" id="A0A410H668"/>
<keyword evidence="12" id="KW-0479">Metal-binding</keyword>
<evidence type="ECO:0000256" key="2">
    <source>
        <dbReference type="ARBA" id="ARBA00022475"/>
    </source>
</evidence>
<dbReference type="InterPro" id="IPR003691">
    <property type="entry name" value="FluC"/>
</dbReference>
<dbReference type="GO" id="GO:0062054">
    <property type="term" value="F:fluoride channel activity"/>
    <property type="evidence" value="ECO:0007669"/>
    <property type="project" value="UniProtKB-UniRule"/>
</dbReference>
<dbReference type="PANTHER" id="PTHR28259">
    <property type="entry name" value="FLUORIDE EXPORT PROTEIN 1-RELATED"/>
    <property type="match status" value="1"/>
</dbReference>
<comment type="activity regulation">
    <text evidence="12">Na(+) is not transported, but it plays an essential structural role and its presence is essential for fluoride channel function.</text>
</comment>
<evidence type="ECO:0000313" key="14">
    <source>
        <dbReference type="Proteomes" id="UP000285478"/>
    </source>
</evidence>
<evidence type="ECO:0000256" key="11">
    <source>
        <dbReference type="ARBA" id="ARBA00035585"/>
    </source>
</evidence>
<evidence type="ECO:0000256" key="1">
    <source>
        <dbReference type="ARBA" id="ARBA00004651"/>
    </source>
</evidence>
<name>A0A410H668_9GAMM</name>
<evidence type="ECO:0000256" key="5">
    <source>
        <dbReference type="ARBA" id="ARBA00022989"/>
    </source>
</evidence>
<evidence type="ECO:0000256" key="7">
    <source>
        <dbReference type="ARBA" id="ARBA00023065"/>
    </source>
</evidence>
<keyword evidence="8 12" id="KW-0472">Membrane</keyword>
<keyword evidence="9 12" id="KW-0407">Ion channel</keyword>
<evidence type="ECO:0000313" key="13">
    <source>
        <dbReference type="EMBL" id="QAB16423.1"/>
    </source>
</evidence>
<keyword evidence="5 12" id="KW-1133">Transmembrane helix</keyword>
<evidence type="ECO:0000256" key="8">
    <source>
        <dbReference type="ARBA" id="ARBA00023136"/>
    </source>
</evidence>
<evidence type="ECO:0000256" key="12">
    <source>
        <dbReference type="HAMAP-Rule" id="MF_00454"/>
    </source>
</evidence>
<keyword evidence="6 12" id="KW-0915">Sodium</keyword>
<gene>
    <name evidence="12 13" type="primary">crcB</name>
    <name evidence="12" type="synonym">fluC</name>
    <name evidence="13" type="ORF">EPV75_04305</name>
</gene>
<evidence type="ECO:0000256" key="10">
    <source>
        <dbReference type="ARBA" id="ARBA00035120"/>
    </source>
</evidence>
<dbReference type="Pfam" id="PF02537">
    <property type="entry name" value="CRCB"/>
    <property type="match status" value="1"/>
</dbReference>
<comment type="function">
    <text evidence="12">Fluoride-specific ion channel. Important for reducing fluoride concentration in the cell, thus reducing its toxicity.</text>
</comment>
<dbReference type="GO" id="GO:0140114">
    <property type="term" value="P:cellular detoxification of fluoride"/>
    <property type="evidence" value="ECO:0007669"/>
    <property type="project" value="UniProtKB-UniRule"/>
</dbReference>
<dbReference type="GO" id="GO:0046872">
    <property type="term" value="F:metal ion binding"/>
    <property type="evidence" value="ECO:0007669"/>
    <property type="project" value="UniProtKB-KW"/>
</dbReference>
<dbReference type="Proteomes" id="UP000285478">
    <property type="component" value="Chromosome"/>
</dbReference>
<dbReference type="NCBIfam" id="TIGR00494">
    <property type="entry name" value="crcB"/>
    <property type="match status" value="1"/>
</dbReference>